<dbReference type="EMBL" id="PEDP01001131">
    <property type="protein sequence ID" value="POS84200.1"/>
    <property type="molecule type" value="Genomic_DNA"/>
</dbReference>
<gene>
    <name evidence="2" type="ORF">EPUL_003321</name>
</gene>
<proteinExistence type="predicted"/>
<feature type="region of interest" description="Disordered" evidence="1">
    <location>
        <begin position="194"/>
        <end position="221"/>
    </location>
</feature>
<dbReference type="Proteomes" id="UP000237438">
    <property type="component" value="Unassembled WGS sequence"/>
</dbReference>
<feature type="region of interest" description="Disordered" evidence="1">
    <location>
        <begin position="781"/>
        <end position="801"/>
    </location>
</feature>
<evidence type="ECO:0000313" key="2">
    <source>
        <dbReference type="EMBL" id="POS84200.1"/>
    </source>
</evidence>
<evidence type="ECO:0000256" key="1">
    <source>
        <dbReference type="SAM" id="MobiDB-lite"/>
    </source>
</evidence>
<dbReference type="OrthoDB" id="3903267at2759"/>
<organism evidence="2 3">
    <name type="scientific">Erysiphe pulchra</name>
    <dbReference type="NCBI Taxonomy" id="225359"/>
    <lineage>
        <taxon>Eukaryota</taxon>
        <taxon>Fungi</taxon>
        <taxon>Dikarya</taxon>
        <taxon>Ascomycota</taxon>
        <taxon>Pezizomycotina</taxon>
        <taxon>Leotiomycetes</taxon>
        <taxon>Erysiphales</taxon>
        <taxon>Erysiphaceae</taxon>
        <taxon>Erysiphe</taxon>
    </lineage>
</organism>
<feature type="compositionally biased region" description="Basic residues" evidence="1">
    <location>
        <begin position="1"/>
        <end position="13"/>
    </location>
</feature>
<feature type="compositionally biased region" description="Basic residues" evidence="1">
    <location>
        <begin position="391"/>
        <end position="410"/>
    </location>
</feature>
<dbReference type="STRING" id="225359.A0A2S4PQ84"/>
<feature type="compositionally biased region" description="Polar residues" evidence="1">
    <location>
        <begin position="66"/>
        <end position="77"/>
    </location>
</feature>
<sequence>MKEKRRKSLRTSGKRFDTTASSEDSSNYTICSGKETSPSKCSEIFSEEGIVKSPRSIGRLGKTENEVSLISGGSNPKVSPDKVKKCNNRKNARKSKEMAGIFSSMQINTGDSTQHNSSQVDETLPDFEDTNNAKDDVFKFVKDEKADYLSEDQGQVELDCESLTSEPGCKNEKEMLWAQRSEYSKEIARMVGPDHPSIPTSYNSMEKSRKKYGGGPVDPNGRPRMMEKLLLNIQYECHKAKLRIPWDEIVHRLEPGCSGPSAVQMLNKMRDVLITEGHMIPPAMGNGIQPDPNIRGYVRDFNSEIPAGTRILRWTENYPNASRSLSDSGFVRGSGNYRKVVTRGGAFNRIPRTIEERGHARRVIPEEAYSPTTSRIHSQGNCTEDTSSQLRRGKPRALWKKPGPKAKVKNSPKSGSSSIYQVSGKVTKDCAIRDRANDLVDHENPLSDSRISSKMIIEGETTSSEGIHFRESSEVHCGNASSSNTWPTAEKMGFCLTTGCKLCEAQDEKITVYLSPMALEKTNTASSHQSSTSNLLGNQAIDSVGILAHQLQYDNCFVKSYLSNPMNDKTYHQTQKRVEEHDNQSNFLKVLTFESDPRLNSWKYFKPVGDTEKIEEEHAIDVAAARCIIDQPSAPKISLSQSMLVDEPGTFNVGIPQSYLESWPAPEATSELQNSLIPATDQISAKYEIKSNHLHQNIIQDTYYINRDVNNSSFHNHTSKFIRTEENHQKISLPQRSENKDYVSFNKDMFNSSQTSHDSAQSCHFVSGGLIFEDKITNNVDSVSQPGPLDQDFYGESENTPEDDFQISAWQNEFLSEQNEELSEVFRSQ</sequence>
<feature type="region of interest" description="Disordered" evidence="1">
    <location>
        <begin position="1"/>
        <end position="131"/>
    </location>
</feature>
<feature type="compositionally biased region" description="Polar residues" evidence="1">
    <location>
        <begin position="103"/>
        <end position="121"/>
    </location>
</feature>
<feature type="region of interest" description="Disordered" evidence="1">
    <location>
        <begin position="370"/>
        <end position="419"/>
    </location>
</feature>
<keyword evidence="3" id="KW-1185">Reference proteome</keyword>
<accession>A0A2S4PQ84</accession>
<evidence type="ECO:0000313" key="3">
    <source>
        <dbReference type="Proteomes" id="UP000237438"/>
    </source>
</evidence>
<reference evidence="2 3" key="1">
    <citation type="submission" date="2017-10" db="EMBL/GenBank/DDBJ databases">
        <title>Development of genomic resources for the powdery mildew, Erysiphe pulchra.</title>
        <authorList>
            <person name="Wadl P.A."/>
            <person name="Mack B.M."/>
            <person name="Moore G."/>
            <person name="Beltz S.B."/>
        </authorList>
    </citation>
    <scope>NUCLEOTIDE SEQUENCE [LARGE SCALE GENOMIC DNA]</scope>
    <source>
        <strain evidence="2">Cflorida</strain>
    </source>
</reference>
<dbReference type="AlphaFoldDB" id="A0A2S4PQ84"/>
<name>A0A2S4PQ84_9PEZI</name>
<feature type="compositionally biased region" description="Polar residues" evidence="1">
    <location>
        <begin position="18"/>
        <end position="40"/>
    </location>
</feature>
<protein>
    <submittedName>
        <fullName evidence="2">Uncharacterized protein</fullName>
    </submittedName>
</protein>
<feature type="compositionally biased region" description="Polar residues" evidence="1">
    <location>
        <begin position="370"/>
        <end position="390"/>
    </location>
</feature>
<comment type="caution">
    <text evidence="2">The sequence shown here is derived from an EMBL/GenBank/DDBJ whole genome shotgun (WGS) entry which is preliminary data.</text>
</comment>